<proteinExistence type="predicted"/>
<name>A0A1A8NNG9_9TELE</name>
<gene>
    <name evidence="1" type="primary">Nfu_g_1_021125</name>
</gene>
<feature type="non-terminal residue" evidence="1">
    <location>
        <position position="1"/>
    </location>
</feature>
<protein>
    <submittedName>
        <fullName evidence="1">Uncharacterized protein</fullName>
    </submittedName>
</protein>
<reference evidence="1" key="2">
    <citation type="submission" date="2016-06" db="EMBL/GenBank/DDBJ databases">
        <title>The genome of a short-lived fish provides insights into sex chromosome evolution and the genetic control of aging.</title>
        <authorList>
            <person name="Reichwald K."/>
            <person name="Felder M."/>
            <person name="Petzold A."/>
            <person name="Koch P."/>
            <person name="Groth M."/>
            <person name="Platzer M."/>
        </authorList>
    </citation>
    <scope>NUCLEOTIDE SEQUENCE</scope>
    <source>
        <tissue evidence="1">Brain</tissue>
    </source>
</reference>
<evidence type="ECO:0000313" key="1">
    <source>
        <dbReference type="EMBL" id="SBR70573.1"/>
    </source>
</evidence>
<sequence length="70" mass="7894">QQNTTGVRGSPLNNIREEETDGCYHFNFRANYEFQKEKHQLKSLMVSGGCGSGMKANGRECSMIVFVFKS</sequence>
<dbReference type="EMBL" id="HAEI01000181">
    <property type="protein sequence ID" value="SBR70573.1"/>
    <property type="molecule type" value="Transcribed_RNA"/>
</dbReference>
<organism evidence="1">
    <name type="scientific">Nothobranchius rachovii</name>
    <name type="common">bluefin notho</name>
    <dbReference type="NCBI Taxonomy" id="451742"/>
    <lineage>
        <taxon>Eukaryota</taxon>
        <taxon>Metazoa</taxon>
        <taxon>Chordata</taxon>
        <taxon>Craniata</taxon>
        <taxon>Vertebrata</taxon>
        <taxon>Euteleostomi</taxon>
        <taxon>Actinopterygii</taxon>
        <taxon>Neopterygii</taxon>
        <taxon>Teleostei</taxon>
        <taxon>Neoteleostei</taxon>
        <taxon>Acanthomorphata</taxon>
        <taxon>Ovalentaria</taxon>
        <taxon>Atherinomorphae</taxon>
        <taxon>Cyprinodontiformes</taxon>
        <taxon>Nothobranchiidae</taxon>
        <taxon>Nothobranchius</taxon>
    </lineage>
</organism>
<reference evidence="1" key="1">
    <citation type="submission" date="2016-05" db="EMBL/GenBank/DDBJ databases">
        <authorList>
            <person name="Lavstsen T."/>
            <person name="Jespersen J.S."/>
        </authorList>
    </citation>
    <scope>NUCLEOTIDE SEQUENCE</scope>
    <source>
        <tissue evidence="1">Brain</tissue>
    </source>
</reference>
<feature type="non-terminal residue" evidence="1">
    <location>
        <position position="70"/>
    </location>
</feature>
<dbReference type="AlphaFoldDB" id="A0A1A8NNG9"/>
<accession>A0A1A8NNG9</accession>